<gene>
    <name evidence="7" type="primary">metG</name>
    <name evidence="7" type="ORF">NCTC10124_00672</name>
</gene>
<feature type="domain" description="Methionyl/Leucyl tRNA synthetase" evidence="6">
    <location>
        <begin position="1"/>
        <end position="63"/>
    </location>
</feature>
<dbReference type="EMBL" id="LS991953">
    <property type="protein sequence ID" value="SYV92944.1"/>
    <property type="molecule type" value="Genomic_DNA"/>
</dbReference>
<dbReference type="EC" id="6.1.1.10" evidence="7"/>
<evidence type="ECO:0000256" key="5">
    <source>
        <dbReference type="ARBA" id="ARBA00023146"/>
    </source>
</evidence>
<evidence type="ECO:0000256" key="4">
    <source>
        <dbReference type="ARBA" id="ARBA00022917"/>
    </source>
</evidence>
<keyword evidence="3" id="KW-0067">ATP-binding</keyword>
<evidence type="ECO:0000313" key="8">
    <source>
        <dbReference type="Proteomes" id="UP000259328"/>
    </source>
</evidence>
<dbReference type="InterPro" id="IPR023457">
    <property type="entry name" value="Met-tRNA_synth_2"/>
</dbReference>
<accession>A0A3B0PHM0</accession>
<dbReference type="AlphaFoldDB" id="A0A3B0PHM0"/>
<reference evidence="8" key="1">
    <citation type="submission" date="2018-06" db="EMBL/GenBank/DDBJ databases">
        <authorList>
            <consortium name="Pathogen Informatics"/>
        </authorList>
    </citation>
    <scope>NUCLEOTIDE SEQUENCE [LARGE SCALE GENOMIC DNA]</scope>
    <source>
        <strain evidence="8">NCTC10124</strain>
    </source>
</reference>
<evidence type="ECO:0000259" key="6">
    <source>
        <dbReference type="Pfam" id="PF09334"/>
    </source>
</evidence>
<dbReference type="SUPFAM" id="SSF52374">
    <property type="entry name" value="Nucleotidylyl transferase"/>
    <property type="match status" value="1"/>
</dbReference>
<dbReference type="PANTHER" id="PTHR43326">
    <property type="entry name" value="METHIONYL-TRNA SYNTHETASE"/>
    <property type="match status" value="1"/>
</dbReference>
<dbReference type="GO" id="GO:0006431">
    <property type="term" value="P:methionyl-tRNA aminoacylation"/>
    <property type="evidence" value="ECO:0007669"/>
    <property type="project" value="TreeGrafter"/>
</dbReference>
<keyword evidence="5" id="KW-0030">Aminoacyl-tRNA synthetase</keyword>
<keyword evidence="4" id="KW-0648">Protein biosynthesis</keyword>
<dbReference type="Proteomes" id="UP000259328">
    <property type="component" value="Chromosome"/>
</dbReference>
<protein>
    <submittedName>
        <fullName evidence="7">Methionine--tRNA ligase</fullName>
        <ecNumber evidence="7">6.1.1.10</ecNumber>
    </submittedName>
</protein>
<dbReference type="Pfam" id="PF09334">
    <property type="entry name" value="tRNA-synt_1g"/>
    <property type="match status" value="1"/>
</dbReference>
<dbReference type="Gene3D" id="3.40.50.620">
    <property type="entry name" value="HUPs"/>
    <property type="match status" value="1"/>
</dbReference>
<dbReference type="GO" id="GO:0004825">
    <property type="term" value="F:methionine-tRNA ligase activity"/>
    <property type="evidence" value="ECO:0007669"/>
    <property type="project" value="UniProtKB-EC"/>
</dbReference>
<keyword evidence="2" id="KW-0547">Nucleotide-binding</keyword>
<sequence>MSKSKGNVVDPNELLLKFDKEQIKYFLASQIPMGNDGVFDEKLLVDSINANIINNYGNLISRSLKMYANSFSVPLKYSKNTEKDFLEIEEKILKSKVDFKKHMDLYFVDKAFEVARELASDLNKFIDIKMPW</sequence>
<dbReference type="SUPFAM" id="SSF47323">
    <property type="entry name" value="Anticodon-binding domain of a subclass of class I aminoacyl-tRNA synthetases"/>
    <property type="match status" value="1"/>
</dbReference>
<organism evidence="7 8">
    <name type="scientific">Mycoplasmopsis synoviae</name>
    <name type="common">Mycoplasma synoviae</name>
    <dbReference type="NCBI Taxonomy" id="2109"/>
    <lineage>
        <taxon>Bacteria</taxon>
        <taxon>Bacillati</taxon>
        <taxon>Mycoplasmatota</taxon>
        <taxon>Mycoplasmoidales</taxon>
        <taxon>Metamycoplasmataceae</taxon>
        <taxon>Mycoplasmopsis</taxon>
    </lineage>
</organism>
<evidence type="ECO:0000256" key="1">
    <source>
        <dbReference type="ARBA" id="ARBA00022598"/>
    </source>
</evidence>
<dbReference type="Gene3D" id="1.10.730.10">
    <property type="entry name" value="Isoleucyl-tRNA Synthetase, Domain 1"/>
    <property type="match status" value="1"/>
</dbReference>
<feature type="non-terminal residue" evidence="7">
    <location>
        <position position="132"/>
    </location>
</feature>
<name>A0A3B0PHM0_MYCSY</name>
<keyword evidence="1 7" id="KW-0436">Ligase</keyword>
<dbReference type="PANTHER" id="PTHR43326:SF1">
    <property type="entry name" value="METHIONINE--TRNA LIGASE, MITOCHONDRIAL"/>
    <property type="match status" value="1"/>
</dbReference>
<dbReference type="InterPro" id="IPR015413">
    <property type="entry name" value="Methionyl/Leucyl_tRNA_Synth"/>
</dbReference>
<dbReference type="InterPro" id="IPR009080">
    <property type="entry name" value="tRNAsynth_Ia_anticodon-bd"/>
</dbReference>
<dbReference type="GO" id="GO:0005524">
    <property type="term" value="F:ATP binding"/>
    <property type="evidence" value="ECO:0007669"/>
    <property type="project" value="UniProtKB-KW"/>
</dbReference>
<proteinExistence type="predicted"/>
<evidence type="ECO:0000313" key="7">
    <source>
        <dbReference type="EMBL" id="SYV92944.1"/>
    </source>
</evidence>
<dbReference type="InterPro" id="IPR014729">
    <property type="entry name" value="Rossmann-like_a/b/a_fold"/>
</dbReference>
<evidence type="ECO:0000256" key="3">
    <source>
        <dbReference type="ARBA" id="ARBA00022840"/>
    </source>
</evidence>
<evidence type="ECO:0000256" key="2">
    <source>
        <dbReference type="ARBA" id="ARBA00022741"/>
    </source>
</evidence>